<keyword evidence="3" id="KW-1185">Reference proteome</keyword>
<dbReference type="PANTHER" id="PTHR30037:SF4">
    <property type="entry name" value="DNA-3-METHYLADENINE GLYCOSYLASE I"/>
    <property type="match status" value="1"/>
</dbReference>
<proteinExistence type="predicted"/>
<dbReference type="Proteomes" id="UP000186465">
    <property type="component" value="Unassembled WGS sequence"/>
</dbReference>
<dbReference type="GO" id="GO:0046872">
    <property type="term" value="F:metal ion binding"/>
    <property type="evidence" value="ECO:0007669"/>
    <property type="project" value="UniProtKB-KW"/>
</dbReference>
<feature type="binding site" evidence="1">
    <location>
        <position position="179"/>
    </location>
    <ligand>
        <name>Zn(2+)</name>
        <dbReference type="ChEBI" id="CHEBI:29105"/>
    </ligand>
</feature>
<dbReference type="EMBL" id="MPDM01000006">
    <property type="protein sequence ID" value="OKL48052.1"/>
    <property type="molecule type" value="Genomic_DNA"/>
</dbReference>
<evidence type="ECO:0000256" key="1">
    <source>
        <dbReference type="PIRSR" id="PIRSR605019-1"/>
    </source>
</evidence>
<dbReference type="InterPro" id="IPR052891">
    <property type="entry name" value="DNA-3mA_glycosylase"/>
</dbReference>
<accession>A0A1Q5PLW9</accession>
<comment type="caution">
    <text evidence="2">The sequence shown here is derived from an EMBL/GenBank/DDBJ whole genome shotgun (WGS) entry which is preliminary data.</text>
</comment>
<feature type="binding site" evidence="1">
    <location>
        <position position="8"/>
    </location>
    <ligand>
        <name>Zn(2+)</name>
        <dbReference type="ChEBI" id="CHEBI:29105"/>
    </ligand>
</feature>
<dbReference type="GO" id="GO:0006284">
    <property type="term" value="P:base-excision repair"/>
    <property type="evidence" value="ECO:0007669"/>
    <property type="project" value="InterPro"/>
</dbReference>
<dbReference type="AlphaFoldDB" id="A0A1Q5PLW9"/>
<organism evidence="2 3">
    <name type="scientific">Boudabousia marimammalium</name>
    <dbReference type="NCBI Taxonomy" id="156892"/>
    <lineage>
        <taxon>Bacteria</taxon>
        <taxon>Bacillati</taxon>
        <taxon>Actinomycetota</taxon>
        <taxon>Actinomycetes</taxon>
        <taxon>Actinomycetales</taxon>
        <taxon>Actinomycetaceae</taxon>
        <taxon>Boudabousia</taxon>
    </lineage>
</organism>
<dbReference type="GO" id="GO:0008725">
    <property type="term" value="F:DNA-3-methyladenine glycosylase activity"/>
    <property type="evidence" value="ECO:0007669"/>
    <property type="project" value="InterPro"/>
</dbReference>
<reference evidence="3" key="1">
    <citation type="submission" date="2016-11" db="EMBL/GenBank/DDBJ databases">
        <title>Actinomyces gypaetusis sp. nov. isolated from Gypaetus barbatus in Qinghai Tibet Plateau China.</title>
        <authorList>
            <person name="Meng X."/>
        </authorList>
    </citation>
    <scope>NUCLEOTIDE SEQUENCE [LARGE SCALE GENOMIC DNA]</scope>
    <source>
        <strain evidence="3">DSM 15383</strain>
    </source>
</reference>
<feature type="binding site" evidence="1">
    <location>
        <position position="183"/>
    </location>
    <ligand>
        <name>Zn(2+)</name>
        <dbReference type="ChEBI" id="CHEBI:29105"/>
    </ligand>
</feature>
<name>A0A1Q5PLW9_9ACTO</name>
<dbReference type="STRING" id="156892.BM477_06175"/>
<dbReference type="RefSeq" id="WP_075361820.1">
    <property type="nucleotide sequence ID" value="NZ_MPDM01000006.1"/>
</dbReference>
<gene>
    <name evidence="2" type="ORF">BM477_06175</name>
</gene>
<protein>
    <submittedName>
        <fullName evidence="2">DNA-3-methyladenine glycosylase</fullName>
    </submittedName>
</protein>
<keyword evidence="1" id="KW-0862">Zinc</keyword>
<dbReference type="Gene3D" id="1.10.340.30">
    <property type="entry name" value="Hypothetical protein, domain 2"/>
    <property type="match status" value="1"/>
</dbReference>
<dbReference type="InterPro" id="IPR005019">
    <property type="entry name" value="Adenine_glyco"/>
</dbReference>
<evidence type="ECO:0000313" key="2">
    <source>
        <dbReference type="EMBL" id="OKL48052.1"/>
    </source>
</evidence>
<dbReference type="PANTHER" id="PTHR30037">
    <property type="entry name" value="DNA-3-METHYLADENINE GLYCOSYLASE 1"/>
    <property type="match status" value="1"/>
</dbReference>
<dbReference type="Pfam" id="PF03352">
    <property type="entry name" value="Adenine_glyco"/>
    <property type="match status" value="1"/>
</dbReference>
<dbReference type="InterPro" id="IPR011257">
    <property type="entry name" value="DNA_glycosylase"/>
</dbReference>
<sequence length="197" mass="22641">MRDELRRCDWATHSQIEQDYHDSQWGVPVFDDQELFQLLILEGMQAGLSWLTVLQKREAFSSAFDGFNPEIISFYDEAKEHELMQNSGIIRNRLKIRALSLNARAFLEVREQYGTFAAYVWNFVDGAPIINAWQSSQQVPTQTEISQNLSKDLKKRGFKFVGPTISYAFMQAGGLVNDHLLHCDFRSQSSRLPFPGS</sequence>
<dbReference type="SUPFAM" id="SSF48150">
    <property type="entry name" value="DNA-glycosylase"/>
    <property type="match status" value="1"/>
</dbReference>
<dbReference type="OrthoDB" id="9807664at2"/>
<feature type="binding site" evidence="1">
    <location>
        <position position="21"/>
    </location>
    <ligand>
        <name>Zn(2+)</name>
        <dbReference type="ChEBI" id="CHEBI:29105"/>
    </ligand>
</feature>
<evidence type="ECO:0000313" key="3">
    <source>
        <dbReference type="Proteomes" id="UP000186465"/>
    </source>
</evidence>
<keyword evidence="1" id="KW-0479">Metal-binding</keyword>